<reference evidence="2" key="1">
    <citation type="thesis" date="2020" institute="ProQuest LLC" country="789 East Eisenhower Parkway, Ann Arbor, MI, USA">
        <title>Comparative Genomics and Chromosome Evolution.</title>
        <authorList>
            <person name="Mudd A.B."/>
        </authorList>
    </citation>
    <scope>NUCLEOTIDE SEQUENCE</scope>
    <source>
        <strain evidence="2">237g6f4</strain>
        <tissue evidence="2">Blood</tissue>
    </source>
</reference>
<sequence length="75" mass="8132">MAAVRLLLLSELLLSAYGTPWSNLTNVFVFSLNGQWTLRNSNSSIQLHSAVPGCVHTALFTCGIIKTLAESHFGL</sequence>
<feature type="signal peptide" evidence="1">
    <location>
        <begin position="1"/>
        <end position="18"/>
    </location>
</feature>
<proteinExistence type="predicted"/>
<evidence type="ECO:0000313" key="3">
    <source>
        <dbReference type="Proteomes" id="UP000824782"/>
    </source>
</evidence>
<dbReference type="Proteomes" id="UP000824782">
    <property type="component" value="Unassembled WGS sequence"/>
</dbReference>
<dbReference type="SUPFAM" id="SSF49785">
    <property type="entry name" value="Galactose-binding domain-like"/>
    <property type="match status" value="1"/>
</dbReference>
<dbReference type="EMBL" id="WNYA01000399">
    <property type="protein sequence ID" value="KAG8548485.1"/>
    <property type="molecule type" value="Genomic_DNA"/>
</dbReference>
<dbReference type="Gene3D" id="2.60.120.260">
    <property type="entry name" value="Galactose-binding domain-like"/>
    <property type="match status" value="1"/>
</dbReference>
<organism evidence="2 3">
    <name type="scientific">Engystomops pustulosus</name>
    <name type="common">Tungara frog</name>
    <name type="synonym">Physalaemus pustulosus</name>
    <dbReference type="NCBI Taxonomy" id="76066"/>
    <lineage>
        <taxon>Eukaryota</taxon>
        <taxon>Metazoa</taxon>
        <taxon>Chordata</taxon>
        <taxon>Craniata</taxon>
        <taxon>Vertebrata</taxon>
        <taxon>Euteleostomi</taxon>
        <taxon>Amphibia</taxon>
        <taxon>Batrachia</taxon>
        <taxon>Anura</taxon>
        <taxon>Neobatrachia</taxon>
        <taxon>Hyloidea</taxon>
        <taxon>Leptodactylidae</taxon>
        <taxon>Leiuperinae</taxon>
        <taxon>Engystomops</taxon>
    </lineage>
</organism>
<evidence type="ECO:0000313" key="2">
    <source>
        <dbReference type="EMBL" id="KAG8548485.1"/>
    </source>
</evidence>
<dbReference type="AlphaFoldDB" id="A0AAV6ZJN6"/>
<feature type="chain" id="PRO_5043484912" evidence="1">
    <location>
        <begin position="19"/>
        <end position="75"/>
    </location>
</feature>
<comment type="caution">
    <text evidence="2">The sequence shown here is derived from an EMBL/GenBank/DDBJ whole genome shotgun (WGS) entry which is preliminary data.</text>
</comment>
<keyword evidence="3" id="KW-1185">Reference proteome</keyword>
<accession>A0AAV6ZJN6</accession>
<keyword evidence="1" id="KW-0732">Signal</keyword>
<protein>
    <submittedName>
        <fullName evidence="2">Uncharacterized protein</fullName>
    </submittedName>
</protein>
<evidence type="ECO:0000256" key="1">
    <source>
        <dbReference type="SAM" id="SignalP"/>
    </source>
</evidence>
<name>A0AAV6ZJN6_ENGPU</name>
<gene>
    <name evidence="2" type="ORF">GDO81_025241</name>
</gene>
<dbReference type="InterPro" id="IPR008979">
    <property type="entry name" value="Galactose-bd-like_sf"/>
</dbReference>